<keyword evidence="8" id="KW-0238">DNA-binding</keyword>
<dbReference type="GeneID" id="120282586"/>
<dbReference type="GO" id="GO:0050793">
    <property type="term" value="P:regulation of developmental process"/>
    <property type="evidence" value="ECO:0007669"/>
    <property type="project" value="TreeGrafter"/>
</dbReference>
<dbReference type="Proteomes" id="UP001515500">
    <property type="component" value="Chromosome 18"/>
</dbReference>
<evidence type="ECO:0000256" key="7">
    <source>
        <dbReference type="ARBA" id="ARBA00023015"/>
    </source>
</evidence>
<dbReference type="GO" id="GO:0003700">
    <property type="term" value="F:DNA-binding transcription factor activity"/>
    <property type="evidence" value="ECO:0007669"/>
    <property type="project" value="TreeGrafter"/>
</dbReference>
<dbReference type="GO" id="GO:0000976">
    <property type="term" value="F:transcription cis-regulatory region binding"/>
    <property type="evidence" value="ECO:0007669"/>
    <property type="project" value="TreeGrafter"/>
</dbReference>
<keyword evidence="9" id="KW-0371">Homeobox</keyword>
<organism evidence="14 15">
    <name type="scientific">Dioscorea cayennensis subsp. rotundata</name>
    <name type="common">White Guinea yam</name>
    <name type="synonym">Dioscorea rotundata</name>
    <dbReference type="NCBI Taxonomy" id="55577"/>
    <lineage>
        <taxon>Eukaryota</taxon>
        <taxon>Viridiplantae</taxon>
        <taxon>Streptophyta</taxon>
        <taxon>Embryophyta</taxon>
        <taxon>Tracheophyta</taxon>
        <taxon>Spermatophyta</taxon>
        <taxon>Magnoliopsida</taxon>
        <taxon>Liliopsida</taxon>
        <taxon>Dioscoreales</taxon>
        <taxon>Dioscoreaceae</taxon>
        <taxon>Dioscorea</taxon>
    </lineage>
</organism>
<comment type="subcellular location">
    <subcellularLocation>
        <location evidence="2">Nucleus</location>
    </subcellularLocation>
</comment>
<dbReference type="Gene3D" id="1.10.10.60">
    <property type="entry name" value="Homeodomain-like"/>
    <property type="match status" value="1"/>
</dbReference>
<name>A0AB40CZM7_DIOCR</name>
<keyword evidence="4" id="KW-0479">Metal-binding</keyword>
<sequence>MEVFKECMRNHAANLGTYAADGCLEYTADESRPGGYRCAACGCHRNFHRKIMMDSINEGAAYSLPAAEDRTEGRRRPRTKFSSEQKVRMARFAEKIGWRLQKRDSDEGDEIMKFCKEIGVSRQVFKVWMHNHKNSSASSSTNNSNVAASSSKNMDHCDAMESPSIRD</sequence>
<dbReference type="PROSITE" id="PS51523">
    <property type="entry name" value="ZF_HD_DIMER"/>
    <property type="match status" value="1"/>
</dbReference>
<evidence type="ECO:0000313" key="14">
    <source>
        <dbReference type="Proteomes" id="UP001515500"/>
    </source>
</evidence>
<protein>
    <submittedName>
        <fullName evidence="15">Zinc-finger homeodomain protein 11-like</fullName>
    </submittedName>
</protein>
<evidence type="ECO:0000256" key="8">
    <source>
        <dbReference type="ARBA" id="ARBA00023125"/>
    </source>
</evidence>
<evidence type="ECO:0000256" key="4">
    <source>
        <dbReference type="ARBA" id="ARBA00022723"/>
    </source>
</evidence>
<proteinExistence type="predicted"/>
<evidence type="ECO:0000313" key="15">
    <source>
        <dbReference type="RefSeq" id="XP_039145360.1"/>
    </source>
</evidence>
<evidence type="ECO:0000259" key="13">
    <source>
        <dbReference type="PROSITE" id="PS51523"/>
    </source>
</evidence>
<dbReference type="GO" id="GO:0008270">
    <property type="term" value="F:zinc ion binding"/>
    <property type="evidence" value="ECO:0007669"/>
    <property type="project" value="UniProtKB-KW"/>
</dbReference>
<keyword evidence="10" id="KW-0804">Transcription</keyword>
<evidence type="ECO:0000256" key="9">
    <source>
        <dbReference type="ARBA" id="ARBA00023155"/>
    </source>
</evidence>
<comment type="function">
    <text evidence="1">Putative transcription factor.</text>
</comment>
<dbReference type="NCBIfam" id="TIGR01566">
    <property type="entry name" value="ZF_HD_prot_N"/>
    <property type="match status" value="1"/>
</dbReference>
<comment type="subunit">
    <text evidence="3">Homo- and heterodimer with other ZFHD proteins.</text>
</comment>
<dbReference type="InterPro" id="IPR006456">
    <property type="entry name" value="ZF_HD_homeobox_Cys/His_dimer"/>
</dbReference>
<dbReference type="GO" id="GO:0005634">
    <property type="term" value="C:nucleus"/>
    <property type="evidence" value="ECO:0007669"/>
    <property type="project" value="UniProtKB-SubCell"/>
</dbReference>
<feature type="domain" description="ZF-HD dimerization-type" evidence="13">
    <location>
        <begin position="4"/>
        <end position="51"/>
    </location>
</feature>
<keyword evidence="7" id="KW-0805">Transcription regulation</keyword>
<evidence type="ECO:0000256" key="12">
    <source>
        <dbReference type="SAM" id="MobiDB-lite"/>
    </source>
</evidence>
<dbReference type="InterPro" id="IPR009057">
    <property type="entry name" value="Homeodomain-like_sf"/>
</dbReference>
<evidence type="ECO:0000256" key="10">
    <source>
        <dbReference type="ARBA" id="ARBA00023163"/>
    </source>
</evidence>
<dbReference type="PANTHER" id="PTHR31948:SF16">
    <property type="entry name" value="ZINC-FINGER HOMEODOMAIN PROTEIN 11"/>
    <property type="match status" value="1"/>
</dbReference>
<dbReference type="InterPro" id="IPR006455">
    <property type="entry name" value="Homeodomain_ZF_HD"/>
</dbReference>
<evidence type="ECO:0000256" key="1">
    <source>
        <dbReference type="ARBA" id="ARBA00004049"/>
    </source>
</evidence>
<accession>A0AB40CZM7</accession>
<dbReference type="AlphaFoldDB" id="A0AB40CZM7"/>
<keyword evidence="11" id="KW-0539">Nucleus</keyword>
<feature type="region of interest" description="Disordered" evidence="12">
    <location>
        <begin position="133"/>
        <end position="167"/>
    </location>
</feature>
<keyword evidence="6" id="KW-0862">Zinc</keyword>
<gene>
    <name evidence="15" type="primary">LOC120282586</name>
</gene>
<reference evidence="15" key="1">
    <citation type="submission" date="2025-08" db="UniProtKB">
        <authorList>
            <consortium name="RefSeq"/>
        </authorList>
    </citation>
    <scope>IDENTIFICATION</scope>
</reference>
<dbReference type="Pfam" id="PF04770">
    <property type="entry name" value="ZF-HD_dimer"/>
    <property type="match status" value="1"/>
</dbReference>
<dbReference type="SUPFAM" id="SSF46689">
    <property type="entry name" value="Homeodomain-like"/>
    <property type="match status" value="1"/>
</dbReference>
<evidence type="ECO:0000256" key="3">
    <source>
        <dbReference type="ARBA" id="ARBA00011416"/>
    </source>
</evidence>
<evidence type="ECO:0000256" key="5">
    <source>
        <dbReference type="ARBA" id="ARBA00022771"/>
    </source>
</evidence>
<dbReference type="NCBIfam" id="TIGR01565">
    <property type="entry name" value="homeo_ZF_HD"/>
    <property type="match status" value="1"/>
</dbReference>
<feature type="compositionally biased region" description="Basic and acidic residues" evidence="12">
    <location>
        <begin position="153"/>
        <end position="167"/>
    </location>
</feature>
<dbReference type="PANTHER" id="PTHR31948">
    <property type="entry name" value="ZINC-FINGER HOMEODOMAIN PROTEIN 2"/>
    <property type="match status" value="1"/>
</dbReference>
<evidence type="ECO:0000256" key="2">
    <source>
        <dbReference type="ARBA" id="ARBA00004123"/>
    </source>
</evidence>
<feature type="compositionally biased region" description="Low complexity" evidence="12">
    <location>
        <begin position="134"/>
        <end position="152"/>
    </location>
</feature>
<dbReference type="RefSeq" id="XP_039145360.1">
    <property type="nucleotide sequence ID" value="XM_039289426.1"/>
</dbReference>
<keyword evidence="5" id="KW-0863">Zinc-finger</keyword>
<evidence type="ECO:0000256" key="11">
    <source>
        <dbReference type="ARBA" id="ARBA00023242"/>
    </source>
</evidence>
<evidence type="ECO:0000256" key="6">
    <source>
        <dbReference type="ARBA" id="ARBA00022833"/>
    </source>
</evidence>
<keyword evidence="14" id="KW-1185">Reference proteome</keyword>